<accession>A0A1T2Y0X1</accession>
<dbReference type="Pfam" id="PF07690">
    <property type="entry name" value="MFS_1"/>
    <property type="match status" value="1"/>
</dbReference>
<organism evidence="6 7">
    <name type="scientific">Pseudomonas fluorescens</name>
    <dbReference type="NCBI Taxonomy" id="294"/>
    <lineage>
        <taxon>Bacteria</taxon>
        <taxon>Pseudomonadati</taxon>
        <taxon>Pseudomonadota</taxon>
        <taxon>Gammaproteobacteria</taxon>
        <taxon>Pseudomonadales</taxon>
        <taxon>Pseudomonadaceae</taxon>
        <taxon>Pseudomonas</taxon>
    </lineage>
</organism>
<keyword evidence="1 4" id="KW-0812">Transmembrane</keyword>
<evidence type="ECO:0000259" key="5">
    <source>
        <dbReference type="PROSITE" id="PS50850"/>
    </source>
</evidence>
<feature type="transmembrane region" description="Helical" evidence="4">
    <location>
        <begin position="337"/>
        <end position="356"/>
    </location>
</feature>
<gene>
    <name evidence="6" type="ORF">BFW87_26995</name>
</gene>
<evidence type="ECO:0000256" key="3">
    <source>
        <dbReference type="ARBA" id="ARBA00023136"/>
    </source>
</evidence>
<feature type="transmembrane region" description="Helical" evidence="4">
    <location>
        <begin position="362"/>
        <end position="381"/>
    </location>
</feature>
<dbReference type="RefSeq" id="WP_078742773.1">
    <property type="nucleotide sequence ID" value="NZ_MSDF01000053.1"/>
</dbReference>
<keyword evidence="3 4" id="KW-0472">Membrane</keyword>
<sequence length="395" mass="40505">MSSPSLSAPLTVLLAFACALITAGSYFAQPLGGVIGLSIGLPAWACGLPVTLSQIGYCLGLLLVAPLGDRLENRRLLMVTLAVAAVALIGAGLAASATAFLLACLCIGGAAISVQSIVVLAASMVSADRRGVTVGRVTAGLLLGILLAWPVASMVNQAVGWRTLFIADGLLIGLLALTLRAVLAPRQPAAGVSYPALIASLWPLWRAHSELRWRALCQALLFAVFSLFWVTAPHVLQTRHGLSGTALAAFGLVGVGGALAAPLAGWLADRGAARQTALTGSLLVAASCLGWALLDSLEMLRVCAFCISAGVQACHVISQRRVMTLDSRAANRLNSLYIATFFIGGAVGSASASPLFFSGEYLPGVAGTGAALLAWGGLVRLELRATRVTSALGDR</sequence>
<dbReference type="EMBL" id="MSDF01000053">
    <property type="protein sequence ID" value="OPA85689.1"/>
    <property type="molecule type" value="Genomic_DNA"/>
</dbReference>
<name>A0A1T2Y0X1_PSEFL</name>
<dbReference type="AlphaFoldDB" id="A0A1T2Y0X1"/>
<dbReference type="CDD" id="cd17324">
    <property type="entry name" value="MFS_NepI_like"/>
    <property type="match status" value="1"/>
</dbReference>
<dbReference type="InterPro" id="IPR011701">
    <property type="entry name" value="MFS"/>
</dbReference>
<dbReference type="PANTHER" id="PTHR42910:SF1">
    <property type="entry name" value="MAJOR FACILITATOR SUPERFAMILY (MFS) PROFILE DOMAIN-CONTAINING PROTEIN"/>
    <property type="match status" value="1"/>
</dbReference>
<evidence type="ECO:0000313" key="7">
    <source>
        <dbReference type="Proteomes" id="UP000190965"/>
    </source>
</evidence>
<dbReference type="InterPro" id="IPR020846">
    <property type="entry name" value="MFS_dom"/>
</dbReference>
<keyword evidence="2 4" id="KW-1133">Transmembrane helix</keyword>
<dbReference type="GO" id="GO:0022857">
    <property type="term" value="F:transmembrane transporter activity"/>
    <property type="evidence" value="ECO:0007669"/>
    <property type="project" value="InterPro"/>
</dbReference>
<dbReference type="PANTHER" id="PTHR42910">
    <property type="entry name" value="TRANSPORTER SCO4007-RELATED"/>
    <property type="match status" value="1"/>
</dbReference>
<feature type="transmembrane region" description="Helical" evidence="4">
    <location>
        <begin position="164"/>
        <end position="183"/>
    </location>
</feature>
<dbReference type="Proteomes" id="UP000190965">
    <property type="component" value="Unassembled WGS sequence"/>
</dbReference>
<dbReference type="OrthoDB" id="9815356at2"/>
<dbReference type="PROSITE" id="PS50850">
    <property type="entry name" value="MFS"/>
    <property type="match status" value="1"/>
</dbReference>
<evidence type="ECO:0000256" key="1">
    <source>
        <dbReference type="ARBA" id="ARBA00022692"/>
    </source>
</evidence>
<feature type="transmembrane region" description="Helical" evidence="4">
    <location>
        <begin position="242"/>
        <end position="264"/>
    </location>
</feature>
<dbReference type="InterPro" id="IPR036259">
    <property type="entry name" value="MFS_trans_sf"/>
</dbReference>
<feature type="transmembrane region" description="Helical" evidence="4">
    <location>
        <begin position="100"/>
        <end position="122"/>
    </location>
</feature>
<dbReference type="SUPFAM" id="SSF103473">
    <property type="entry name" value="MFS general substrate transporter"/>
    <property type="match status" value="1"/>
</dbReference>
<proteinExistence type="predicted"/>
<feature type="transmembrane region" description="Helical" evidence="4">
    <location>
        <begin position="76"/>
        <end position="94"/>
    </location>
</feature>
<feature type="domain" description="Major facilitator superfamily (MFS) profile" evidence="5">
    <location>
        <begin position="10"/>
        <end position="395"/>
    </location>
</feature>
<feature type="transmembrane region" description="Helical" evidence="4">
    <location>
        <begin position="41"/>
        <end position="64"/>
    </location>
</feature>
<evidence type="ECO:0000313" key="6">
    <source>
        <dbReference type="EMBL" id="OPA85689.1"/>
    </source>
</evidence>
<comment type="caution">
    <text evidence="6">The sequence shown here is derived from an EMBL/GenBank/DDBJ whole genome shotgun (WGS) entry which is preliminary data.</text>
</comment>
<protein>
    <submittedName>
        <fullName evidence="6">MFS transporter</fullName>
    </submittedName>
</protein>
<reference evidence="6 7" key="1">
    <citation type="submission" date="2016-12" db="EMBL/GenBank/DDBJ databases">
        <title>Draft genome sequences of seven strains of Pseudomonas fluorescens that produce 4-formylaminooxyvinylglycine.</title>
        <authorList>
            <person name="Okrent R.A."/>
            <person name="Manning V.A."/>
            <person name="Trippe K.M."/>
        </authorList>
    </citation>
    <scope>NUCLEOTIDE SEQUENCE [LARGE SCALE GENOMIC DNA]</scope>
    <source>
        <strain evidence="6 7">P5A</strain>
    </source>
</reference>
<evidence type="ECO:0000256" key="2">
    <source>
        <dbReference type="ARBA" id="ARBA00022989"/>
    </source>
</evidence>
<feature type="transmembrane region" description="Helical" evidence="4">
    <location>
        <begin position="134"/>
        <end position="152"/>
    </location>
</feature>
<dbReference type="Gene3D" id="1.20.1250.20">
    <property type="entry name" value="MFS general substrate transporter like domains"/>
    <property type="match status" value="1"/>
</dbReference>
<feature type="transmembrane region" description="Helical" evidence="4">
    <location>
        <begin position="215"/>
        <end position="236"/>
    </location>
</feature>
<evidence type="ECO:0000256" key="4">
    <source>
        <dbReference type="SAM" id="Phobius"/>
    </source>
</evidence>